<dbReference type="SMART" id="SM00577">
    <property type="entry name" value="CPDc"/>
    <property type="match status" value="1"/>
</dbReference>
<dbReference type="NCBIfam" id="TIGR02245">
    <property type="entry name" value="HAD_IIID1"/>
    <property type="match status" value="1"/>
</dbReference>
<dbReference type="Proteomes" id="UP000626092">
    <property type="component" value="Unassembled WGS sequence"/>
</dbReference>
<comment type="catalytic activity">
    <reaction evidence="11">
        <text>O-phospho-L-threonyl-[protein] + H2O = L-threonyl-[protein] + phosphate</text>
        <dbReference type="Rhea" id="RHEA:47004"/>
        <dbReference type="Rhea" id="RHEA-COMP:11060"/>
        <dbReference type="Rhea" id="RHEA-COMP:11605"/>
        <dbReference type="ChEBI" id="CHEBI:15377"/>
        <dbReference type="ChEBI" id="CHEBI:30013"/>
        <dbReference type="ChEBI" id="CHEBI:43474"/>
        <dbReference type="ChEBI" id="CHEBI:61977"/>
        <dbReference type="EC" id="3.1.3.16"/>
    </reaction>
</comment>
<protein>
    <recommendedName>
        <fullName evidence="3">protein-serine/threonine phosphatase</fullName>
        <ecNumber evidence="3">3.1.3.16</ecNumber>
    </recommendedName>
    <alternativeName>
        <fullName evidence="9">Nuclear proteasome inhibitor UBLCP1</fullName>
    </alternativeName>
</protein>
<dbReference type="AlphaFoldDB" id="A0A834G9Q2"/>
<evidence type="ECO:0000256" key="3">
    <source>
        <dbReference type="ARBA" id="ARBA00013081"/>
    </source>
</evidence>
<dbReference type="SUPFAM" id="SSF54236">
    <property type="entry name" value="Ubiquitin-like"/>
    <property type="match status" value="1"/>
</dbReference>
<dbReference type="GO" id="GO:0046872">
    <property type="term" value="F:metal ion binding"/>
    <property type="evidence" value="ECO:0007669"/>
    <property type="project" value="UniProtKB-KW"/>
</dbReference>
<dbReference type="Gene3D" id="3.40.50.1000">
    <property type="entry name" value="HAD superfamily/HAD-like"/>
    <property type="match status" value="1"/>
</dbReference>
<keyword evidence="4" id="KW-0479">Metal-binding</keyword>
<comment type="catalytic activity">
    <reaction evidence="10">
        <text>O-phospho-L-seryl-[protein] + H2O = L-seryl-[protein] + phosphate</text>
        <dbReference type="Rhea" id="RHEA:20629"/>
        <dbReference type="Rhea" id="RHEA-COMP:9863"/>
        <dbReference type="Rhea" id="RHEA-COMP:11604"/>
        <dbReference type="ChEBI" id="CHEBI:15377"/>
        <dbReference type="ChEBI" id="CHEBI:29999"/>
        <dbReference type="ChEBI" id="CHEBI:43474"/>
        <dbReference type="ChEBI" id="CHEBI:83421"/>
        <dbReference type="EC" id="3.1.3.16"/>
    </reaction>
</comment>
<dbReference type="CDD" id="cd01813">
    <property type="entry name" value="Ubl_UBLCP1"/>
    <property type="match status" value="1"/>
</dbReference>
<dbReference type="InterPro" id="IPR036412">
    <property type="entry name" value="HAD-like_sf"/>
</dbReference>
<organism evidence="14 15">
    <name type="scientific">Rhododendron simsii</name>
    <name type="common">Sims's rhododendron</name>
    <dbReference type="NCBI Taxonomy" id="118357"/>
    <lineage>
        <taxon>Eukaryota</taxon>
        <taxon>Viridiplantae</taxon>
        <taxon>Streptophyta</taxon>
        <taxon>Embryophyta</taxon>
        <taxon>Tracheophyta</taxon>
        <taxon>Spermatophyta</taxon>
        <taxon>Magnoliopsida</taxon>
        <taxon>eudicotyledons</taxon>
        <taxon>Gunneridae</taxon>
        <taxon>Pentapetalae</taxon>
        <taxon>asterids</taxon>
        <taxon>Ericales</taxon>
        <taxon>Ericaceae</taxon>
        <taxon>Ericoideae</taxon>
        <taxon>Rhodoreae</taxon>
        <taxon>Rhododendron</taxon>
    </lineage>
</organism>
<name>A0A834G9Q2_RHOSS</name>
<dbReference type="GO" id="GO:0090364">
    <property type="term" value="P:regulation of proteasome assembly"/>
    <property type="evidence" value="ECO:0007669"/>
    <property type="project" value="InterPro"/>
</dbReference>
<dbReference type="PROSITE" id="PS50053">
    <property type="entry name" value="UBIQUITIN_2"/>
    <property type="match status" value="1"/>
</dbReference>
<reference evidence="14" key="1">
    <citation type="submission" date="2019-11" db="EMBL/GenBank/DDBJ databases">
        <authorList>
            <person name="Liu Y."/>
            <person name="Hou J."/>
            <person name="Li T.-Q."/>
            <person name="Guan C.-H."/>
            <person name="Wu X."/>
            <person name="Wu H.-Z."/>
            <person name="Ling F."/>
            <person name="Zhang R."/>
            <person name="Shi X.-G."/>
            <person name="Ren J.-P."/>
            <person name="Chen E.-F."/>
            <person name="Sun J.-M."/>
        </authorList>
    </citation>
    <scope>NUCLEOTIDE SEQUENCE</scope>
    <source>
        <strain evidence="14">Adult_tree_wgs_1</strain>
        <tissue evidence="14">Leaves</tissue>
    </source>
</reference>
<evidence type="ECO:0000256" key="7">
    <source>
        <dbReference type="ARBA" id="ARBA00022912"/>
    </source>
</evidence>
<evidence type="ECO:0000256" key="5">
    <source>
        <dbReference type="ARBA" id="ARBA00022801"/>
    </source>
</evidence>
<dbReference type="InterPro" id="IPR051658">
    <property type="entry name" value="UBLCP1"/>
</dbReference>
<proteinExistence type="predicted"/>
<dbReference type="PROSITE" id="PS50969">
    <property type="entry name" value="FCP1"/>
    <property type="match status" value="1"/>
</dbReference>
<dbReference type="InterPro" id="IPR029071">
    <property type="entry name" value="Ubiquitin-like_domsf"/>
</dbReference>
<evidence type="ECO:0000256" key="1">
    <source>
        <dbReference type="ARBA" id="ARBA00001946"/>
    </source>
</evidence>
<keyword evidence="15" id="KW-1185">Reference proteome</keyword>
<comment type="caution">
    <text evidence="14">The sequence shown here is derived from an EMBL/GenBank/DDBJ whole genome shotgun (WGS) entry which is preliminary data.</text>
</comment>
<evidence type="ECO:0000256" key="11">
    <source>
        <dbReference type="ARBA" id="ARBA00048336"/>
    </source>
</evidence>
<keyword evidence="7" id="KW-0904">Protein phosphatase</keyword>
<evidence type="ECO:0000256" key="8">
    <source>
        <dbReference type="ARBA" id="ARBA00023242"/>
    </source>
</evidence>
<feature type="domain" description="FCP1 homology" evidence="13">
    <location>
        <begin position="187"/>
        <end position="348"/>
    </location>
</feature>
<dbReference type="SMART" id="SM00213">
    <property type="entry name" value="UBQ"/>
    <property type="match status" value="1"/>
</dbReference>
<gene>
    <name evidence="14" type="ORF">RHSIM_Rhsim11G0126200</name>
</gene>
<keyword evidence="6" id="KW-0460">Magnesium</keyword>
<dbReference type="PANTHER" id="PTHR48493">
    <property type="entry name" value="UBIQUITIN-LIKE DOMAIN-CONTAINING CTD PHOSPHATASE 1"/>
    <property type="match status" value="1"/>
</dbReference>
<dbReference type="OrthoDB" id="1711508at2759"/>
<dbReference type="Gene3D" id="3.10.20.90">
    <property type="entry name" value="Phosphatidylinositol 3-kinase Catalytic Subunit, Chain A, domain 1"/>
    <property type="match status" value="1"/>
</dbReference>
<feature type="domain" description="Ubiquitin-like" evidence="12">
    <location>
        <begin position="17"/>
        <end position="88"/>
    </location>
</feature>
<evidence type="ECO:0000313" key="15">
    <source>
        <dbReference type="Proteomes" id="UP000626092"/>
    </source>
</evidence>
<evidence type="ECO:0000259" key="12">
    <source>
        <dbReference type="PROSITE" id="PS50053"/>
    </source>
</evidence>
<evidence type="ECO:0000259" key="13">
    <source>
        <dbReference type="PROSITE" id="PS50969"/>
    </source>
</evidence>
<dbReference type="Pfam" id="PF03031">
    <property type="entry name" value="NIF"/>
    <property type="match status" value="1"/>
</dbReference>
<dbReference type="EMBL" id="WJXA01000011">
    <property type="protein sequence ID" value="KAF7126778.1"/>
    <property type="molecule type" value="Genomic_DNA"/>
</dbReference>
<sequence>MAAETSSSSSAVTEEELTLTVKWSGKEYTVRVCGDDTVGELKRRICEVTNVLPKRQKLLYPKVGSKLADESLLLSQLPLKSSLKMTMIGEFDARVYAQGVFDYYWVFLDMWLGMGVMVFWDNWHPFGPLHHITVEDDILVDEVDSPDVIDDFELGQDEVVEIKDNDANRQKLRRRSAHYKIQLRNPCRKGKKLLVLDIDYTLFDHRSTAENPLELMRPYLHEFLTAVYAEYDIIIWSATGMKWVELKMGQLGVLDNPNYKITALLDHSAMITVHSDARGTFDCKPLGIIWAQYPEYYSSKNTIMFDDLRRNFVMNPQNGLTIKPFKKAHANRDSDQELMKLTQYLLAIADLDDLSSIDHKEWESYNEDYFKRRRRT</sequence>
<dbReference type="EC" id="3.1.3.16" evidence="3"/>
<evidence type="ECO:0000256" key="10">
    <source>
        <dbReference type="ARBA" id="ARBA00047761"/>
    </source>
</evidence>
<evidence type="ECO:0000256" key="6">
    <source>
        <dbReference type="ARBA" id="ARBA00022842"/>
    </source>
</evidence>
<accession>A0A834G9Q2</accession>
<dbReference type="InterPro" id="IPR011943">
    <property type="entry name" value="HAD-SF_hydro_IIID"/>
</dbReference>
<dbReference type="PANTHER" id="PTHR48493:SF1">
    <property type="entry name" value="UBIQUITIN-LIKE DOMAIN-CONTAINING CTD PHOSPHATASE 1"/>
    <property type="match status" value="1"/>
</dbReference>
<evidence type="ECO:0000256" key="2">
    <source>
        <dbReference type="ARBA" id="ARBA00004123"/>
    </source>
</evidence>
<dbReference type="InterPro" id="IPR004274">
    <property type="entry name" value="FCP1_dom"/>
</dbReference>
<keyword evidence="8" id="KW-0539">Nucleus</keyword>
<dbReference type="GO" id="GO:0005634">
    <property type="term" value="C:nucleus"/>
    <property type="evidence" value="ECO:0007669"/>
    <property type="project" value="UniProtKB-SubCell"/>
</dbReference>
<comment type="subcellular location">
    <subcellularLocation>
        <location evidence="2">Nucleus</location>
    </subcellularLocation>
</comment>
<dbReference type="InterPro" id="IPR000626">
    <property type="entry name" value="Ubiquitin-like_dom"/>
</dbReference>
<dbReference type="InterPro" id="IPR023214">
    <property type="entry name" value="HAD_sf"/>
</dbReference>
<dbReference type="SUPFAM" id="SSF56784">
    <property type="entry name" value="HAD-like"/>
    <property type="match status" value="1"/>
</dbReference>
<evidence type="ECO:0000313" key="14">
    <source>
        <dbReference type="EMBL" id="KAF7126778.1"/>
    </source>
</evidence>
<dbReference type="Pfam" id="PF00240">
    <property type="entry name" value="ubiquitin"/>
    <property type="match status" value="1"/>
</dbReference>
<evidence type="ECO:0000256" key="9">
    <source>
        <dbReference type="ARBA" id="ARBA00032039"/>
    </source>
</evidence>
<evidence type="ECO:0000256" key="4">
    <source>
        <dbReference type="ARBA" id="ARBA00022723"/>
    </source>
</evidence>
<dbReference type="GO" id="GO:0004722">
    <property type="term" value="F:protein serine/threonine phosphatase activity"/>
    <property type="evidence" value="ECO:0007669"/>
    <property type="project" value="UniProtKB-EC"/>
</dbReference>
<keyword evidence="5" id="KW-0378">Hydrolase</keyword>
<comment type="cofactor">
    <cofactor evidence="1">
        <name>Mg(2+)</name>
        <dbReference type="ChEBI" id="CHEBI:18420"/>
    </cofactor>
</comment>